<organism evidence="2 3">
    <name type="scientific">Rhodococcus oxybenzonivorans</name>
    <dbReference type="NCBI Taxonomy" id="1990687"/>
    <lineage>
        <taxon>Bacteria</taxon>
        <taxon>Bacillati</taxon>
        <taxon>Actinomycetota</taxon>
        <taxon>Actinomycetes</taxon>
        <taxon>Mycobacteriales</taxon>
        <taxon>Nocardiaceae</taxon>
        <taxon>Rhodococcus</taxon>
    </lineage>
</organism>
<dbReference type="AlphaFoldDB" id="A0A2S2BX76"/>
<dbReference type="EMBL" id="CP021354">
    <property type="protein sequence ID" value="AWK73169.1"/>
    <property type="molecule type" value="Genomic_DNA"/>
</dbReference>
<dbReference type="RefSeq" id="WP_109330939.1">
    <property type="nucleotide sequence ID" value="NZ_CP021354.1"/>
</dbReference>
<sequence>MNAPDGRHAAARAAVALVGLAFLEEDRAAMVETLEAAERDGVALEVALAAAEAYAGTLESLLGSDKARAVLERALEAAELDLTMAAPSAPAPRSSPGESGIVPG</sequence>
<protein>
    <submittedName>
        <fullName evidence="2">Uncharacterized protein</fullName>
    </submittedName>
</protein>
<evidence type="ECO:0000313" key="2">
    <source>
        <dbReference type="EMBL" id="AWK73169.1"/>
    </source>
</evidence>
<feature type="region of interest" description="Disordered" evidence="1">
    <location>
        <begin position="85"/>
        <end position="104"/>
    </location>
</feature>
<accession>A0A2S2BX76</accession>
<reference evidence="2 3" key="1">
    <citation type="submission" date="2017-05" db="EMBL/GenBank/DDBJ databases">
        <title>Isolation of Rhodococcus sp. S2-17 biodegrading of BP-3.</title>
        <authorList>
            <person name="Lee Y."/>
            <person name="Kim K.H."/>
            <person name="Chun B.H."/>
            <person name="Jung H.S."/>
            <person name="Jeon C.O."/>
        </authorList>
    </citation>
    <scope>NUCLEOTIDE SEQUENCE [LARGE SCALE GENOMIC DNA]</scope>
    <source>
        <strain evidence="2 3">S2-17</strain>
    </source>
</reference>
<evidence type="ECO:0000313" key="3">
    <source>
        <dbReference type="Proteomes" id="UP000245711"/>
    </source>
</evidence>
<name>A0A2S2BX76_9NOCA</name>
<gene>
    <name evidence="2" type="ORF">CBI38_18005</name>
</gene>
<feature type="compositionally biased region" description="Low complexity" evidence="1">
    <location>
        <begin position="85"/>
        <end position="96"/>
    </location>
</feature>
<dbReference type="KEGG" id="roz:CBI38_18005"/>
<proteinExistence type="predicted"/>
<keyword evidence="3" id="KW-1185">Reference proteome</keyword>
<dbReference type="Proteomes" id="UP000245711">
    <property type="component" value="Chromosome"/>
</dbReference>
<evidence type="ECO:0000256" key="1">
    <source>
        <dbReference type="SAM" id="MobiDB-lite"/>
    </source>
</evidence>